<dbReference type="HAMAP" id="MF_00572">
    <property type="entry name" value="LeuA_type2"/>
    <property type="match status" value="1"/>
</dbReference>
<dbReference type="NCBIfam" id="TIGR00970">
    <property type="entry name" value="leuA_yeast"/>
    <property type="match status" value="1"/>
</dbReference>
<dbReference type="SUPFAM" id="SSF51569">
    <property type="entry name" value="Aldolase"/>
    <property type="match status" value="1"/>
</dbReference>
<dbReference type="InterPro" id="IPR013785">
    <property type="entry name" value="Aldolase_TIM"/>
</dbReference>
<reference evidence="11" key="1">
    <citation type="submission" date="2018-04" db="EMBL/GenBank/DDBJ databases">
        <title>Whole genome sequencing of Hypsizygus marmoreus.</title>
        <authorList>
            <person name="Choi I.-G."/>
            <person name="Min B."/>
            <person name="Kim J.-G."/>
            <person name="Kim S."/>
            <person name="Oh Y.-L."/>
            <person name="Kong W.-S."/>
            <person name="Park H."/>
            <person name="Jeong J."/>
            <person name="Song E.-S."/>
        </authorList>
    </citation>
    <scope>NUCLEOTIDE SEQUENCE [LARGE SCALE GENOMIC DNA]</scope>
    <source>
        <strain evidence="11">51987-8</strain>
    </source>
</reference>
<comment type="catalytic activity">
    <reaction evidence="1">
        <text>3-methyl-2-oxobutanoate + acetyl-CoA + H2O = (2S)-2-isopropylmalate + CoA + H(+)</text>
        <dbReference type="Rhea" id="RHEA:21524"/>
        <dbReference type="ChEBI" id="CHEBI:1178"/>
        <dbReference type="ChEBI" id="CHEBI:11851"/>
        <dbReference type="ChEBI" id="CHEBI:15377"/>
        <dbReference type="ChEBI" id="CHEBI:15378"/>
        <dbReference type="ChEBI" id="CHEBI:57287"/>
        <dbReference type="ChEBI" id="CHEBI:57288"/>
        <dbReference type="EC" id="2.3.3.13"/>
    </reaction>
</comment>
<dbReference type="GO" id="GO:0046872">
    <property type="term" value="F:metal ion binding"/>
    <property type="evidence" value="ECO:0007669"/>
    <property type="project" value="UniProtKB-KW"/>
</dbReference>
<organism evidence="11 12">
    <name type="scientific">Hypsizygus marmoreus</name>
    <name type="common">White beech mushroom</name>
    <name type="synonym">Agaricus marmoreus</name>
    <dbReference type="NCBI Taxonomy" id="39966"/>
    <lineage>
        <taxon>Eukaryota</taxon>
        <taxon>Fungi</taxon>
        <taxon>Dikarya</taxon>
        <taxon>Basidiomycota</taxon>
        <taxon>Agaricomycotina</taxon>
        <taxon>Agaricomycetes</taxon>
        <taxon>Agaricomycetidae</taxon>
        <taxon>Agaricales</taxon>
        <taxon>Tricholomatineae</taxon>
        <taxon>Lyophyllaceae</taxon>
        <taxon>Hypsizygus</taxon>
    </lineage>
</organism>
<evidence type="ECO:0000256" key="6">
    <source>
        <dbReference type="ARBA" id="ARBA00022605"/>
    </source>
</evidence>
<dbReference type="SUPFAM" id="SSF110921">
    <property type="entry name" value="2-isopropylmalate synthase LeuA, allosteric (dimerisation) domain"/>
    <property type="match status" value="2"/>
</dbReference>
<dbReference type="InterPro" id="IPR054692">
    <property type="entry name" value="LeuA-like_post-cat"/>
</dbReference>
<feature type="domain" description="Pyruvate carboxyltransferase" evidence="10">
    <location>
        <begin position="33"/>
        <end position="312"/>
    </location>
</feature>
<keyword evidence="6" id="KW-0028">Amino-acid biosynthesis</keyword>
<evidence type="ECO:0000313" key="12">
    <source>
        <dbReference type="Proteomes" id="UP000076154"/>
    </source>
</evidence>
<dbReference type="STRING" id="39966.A0A369JG10"/>
<dbReference type="InterPro" id="IPR000891">
    <property type="entry name" value="PYR_CT"/>
</dbReference>
<evidence type="ECO:0000259" key="10">
    <source>
        <dbReference type="PROSITE" id="PS50991"/>
    </source>
</evidence>
<evidence type="ECO:0000256" key="8">
    <source>
        <dbReference type="ARBA" id="ARBA00022723"/>
    </source>
</evidence>
<dbReference type="EMBL" id="LUEZ02000055">
    <property type="protein sequence ID" value="RDB21089.1"/>
    <property type="molecule type" value="Genomic_DNA"/>
</dbReference>
<evidence type="ECO:0000256" key="3">
    <source>
        <dbReference type="ARBA" id="ARBA00009767"/>
    </source>
</evidence>
<evidence type="ECO:0000256" key="4">
    <source>
        <dbReference type="ARBA" id="ARBA00012973"/>
    </source>
</evidence>
<sequence>MCMLADPSQKYKPYTPLNLKDRQWPSKTFTKAPIWLSTDLRDGNQALANPMTIEQKTIFFRQLVKVGVKQIEVAYPAASETDFQFVRGLIENNEVPDDVWIQVLTPAREDLIKRTIDAVAGTKLAILHMYNATSPTFRDVVFRNSKAKTVELAVTHTKLARQLTEECTAKYGTKFIYEYSPETFTQTEPEFALEICEAVKDAWGKAGTGEDRIIFNLPSTVEIAPPNHYADQIENFCSSFSEREKIIVSLHPHNDRGTGIASAELGILAGGDRIEGCLFGNGERTGNVDLVNLALNLYTQGIPPGLDFSDIQSVLDVVTQCNDLPVHPRHPYAGELVFTAFSGSHQDAIKKGFEVQKAQHAAIAEGQPKYWNIPYLPIDPADLGQDYEAVIRVNSQSGKGGIAYLVKQHLQLDLPRKLQIAFYKVIQAISDREAREMTVEDITTAFRSTFYYGGPKYKGRLTLRNFKISAEPIPDPSELSGDEAADEIRRFDGTVAVDGVYRVIRGDGNGPLSALLDALRTHLNIDLAVREYTEHSIKEGTDAKAASYVELVPAGDRKSAESWWGVGVDYDIAGSGLRAVLSAVNNAIGDRALPELKLSVGFNARSGQADVSSAIVNSLGLELPRRFQSSFFELVQRKARDVGGEISYAAVTELFQNTYGFNVQPAIPPKISLNSFKLNNLPEGRRQLVGEFSFSGEARNITGEGNGPLSSVLAALHSQIAGTLSIREYSEHSIGEGAEVVAASYVELVYEVPGAKKRSSWGVSADADITASGLNAVLSAVNRLEVILK</sequence>
<gene>
    <name evidence="11" type="primary">LEU4</name>
    <name evidence="11" type="ORF">Hypma_011794</name>
</gene>
<dbReference type="SUPFAM" id="SSF89000">
    <property type="entry name" value="post-HMGL domain-like"/>
    <property type="match status" value="2"/>
</dbReference>
<dbReference type="InterPro" id="IPR036230">
    <property type="entry name" value="LeuA_allosteric_dom_sf"/>
</dbReference>
<keyword evidence="12" id="KW-1185">Reference proteome</keyword>
<dbReference type="PROSITE" id="PS00815">
    <property type="entry name" value="AIPM_HOMOCIT_SYNTH_1"/>
    <property type="match status" value="1"/>
</dbReference>
<dbReference type="EC" id="2.3.3.13" evidence="4"/>
<dbReference type="InterPro" id="IPR039371">
    <property type="entry name" value="LeuA_N_DRE-TIM"/>
</dbReference>
<comment type="similarity">
    <text evidence="3">Belongs to the alpha-IPM synthase/homocitrate synthase family. LeuA type 2 subfamily.</text>
</comment>
<evidence type="ECO:0000256" key="5">
    <source>
        <dbReference type="ARBA" id="ARBA00022430"/>
    </source>
</evidence>
<evidence type="ECO:0000256" key="7">
    <source>
        <dbReference type="ARBA" id="ARBA00022679"/>
    </source>
</evidence>
<dbReference type="Proteomes" id="UP000076154">
    <property type="component" value="Unassembled WGS sequence"/>
</dbReference>
<dbReference type="AlphaFoldDB" id="A0A369JG10"/>
<dbReference type="PROSITE" id="PS50991">
    <property type="entry name" value="PYR_CT"/>
    <property type="match status" value="1"/>
</dbReference>
<evidence type="ECO:0000313" key="11">
    <source>
        <dbReference type="EMBL" id="RDB21089.1"/>
    </source>
</evidence>
<dbReference type="Gene3D" id="3.20.20.70">
    <property type="entry name" value="Aldolase class I"/>
    <property type="match status" value="1"/>
</dbReference>
<evidence type="ECO:0000256" key="1">
    <source>
        <dbReference type="ARBA" id="ARBA00000064"/>
    </source>
</evidence>
<dbReference type="NCBIfam" id="NF002991">
    <property type="entry name" value="PRK03739.1"/>
    <property type="match status" value="1"/>
</dbReference>
<comment type="pathway">
    <text evidence="2">Amino-acid biosynthesis; L-leucine biosynthesis; L-leucine from 3-methyl-2-oxobutanoate: step 1/4.</text>
</comment>
<dbReference type="CDD" id="cd07942">
    <property type="entry name" value="DRE_TIM_LeuA"/>
    <property type="match status" value="1"/>
</dbReference>
<dbReference type="GO" id="GO:0003852">
    <property type="term" value="F:2-isopropylmalate synthase activity"/>
    <property type="evidence" value="ECO:0007669"/>
    <property type="project" value="UniProtKB-EC"/>
</dbReference>
<dbReference type="PROSITE" id="PS00816">
    <property type="entry name" value="AIPM_HOMOCIT_SYNTH_2"/>
    <property type="match status" value="1"/>
</dbReference>
<dbReference type="GO" id="GO:0005739">
    <property type="term" value="C:mitochondrion"/>
    <property type="evidence" value="ECO:0007669"/>
    <property type="project" value="TreeGrafter"/>
</dbReference>
<keyword evidence="8" id="KW-0479">Metal-binding</keyword>
<keyword evidence="9" id="KW-0100">Branched-chain amino acid biosynthesis</keyword>
<proteinExistence type="inferred from homology"/>
<dbReference type="GO" id="GO:0009098">
    <property type="term" value="P:L-leucine biosynthetic process"/>
    <property type="evidence" value="ECO:0007669"/>
    <property type="project" value="UniProtKB-KW"/>
</dbReference>
<name>A0A369JG10_HYPMA</name>
<dbReference type="PANTHER" id="PTHR46911:SF1">
    <property type="entry name" value="2-ISOPROPYLMALATE SYNTHASE"/>
    <property type="match status" value="1"/>
</dbReference>
<dbReference type="InterPro" id="IPR013709">
    <property type="entry name" value="2-isopropylmalate_synth_dimer"/>
</dbReference>
<protein>
    <recommendedName>
        <fullName evidence="4">2-isopropylmalate synthase</fullName>
        <ecNumber evidence="4">2.3.3.13</ecNumber>
    </recommendedName>
</protein>
<comment type="caution">
    <text evidence="11">The sequence shown here is derived from an EMBL/GenBank/DDBJ whole genome shotgun (WGS) entry which is preliminary data.</text>
</comment>
<dbReference type="InterPro" id="IPR005668">
    <property type="entry name" value="IPM_Synthase"/>
</dbReference>
<dbReference type="Pfam" id="PF00682">
    <property type="entry name" value="HMGL-like"/>
    <property type="match status" value="1"/>
</dbReference>
<accession>A0A369JG10</accession>
<dbReference type="Gene3D" id="3.30.160.270">
    <property type="match status" value="2"/>
</dbReference>
<dbReference type="OrthoDB" id="418791at2759"/>
<keyword evidence="5" id="KW-0432">Leucine biosynthesis</keyword>
<dbReference type="Pfam" id="PF22615">
    <property type="entry name" value="IPMS_D2"/>
    <property type="match status" value="1"/>
</dbReference>
<keyword evidence="7" id="KW-0808">Transferase</keyword>
<evidence type="ECO:0000256" key="2">
    <source>
        <dbReference type="ARBA" id="ARBA00004689"/>
    </source>
</evidence>
<dbReference type="FunCoup" id="A0A369JG10">
    <property type="interactions" value="283"/>
</dbReference>
<dbReference type="InParanoid" id="A0A369JG10"/>
<dbReference type="Pfam" id="PF08502">
    <property type="entry name" value="LeuA_dimer"/>
    <property type="match status" value="2"/>
</dbReference>
<dbReference type="InterPro" id="IPR002034">
    <property type="entry name" value="AIPM/Hcit_synth_CS"/>
</dbReference>
<dbReference type="SMART" id="SM00917">
    <property type="entry name" value="LeuA_dimer"/>
    <property type="match status" value="2"/>
</dbReference>
<dbReference type="PANTHER" id="PTHR46911">
    <property type="match status" value="1"/>
</dbReference>
<evidence type="ECO:0000256" key="9">
    <source>
        <dbReference type="ARBA" id="ARBA00023304"/>
    </source>
</evidence>